<dbReference type="KEGG" id="arf:AR1Y2_1216"/>
<evidence type="ECO:0008006" key="4">
    <source>
        <dbReference type="Google" id="ProtNLM"/>
    </source>
</evidence>
<organism evidence="2 3">
    <name type="scientific">Anaerostipes rhamnosivorans</name>
    <dbReference type="NCBI Taxonomy" id="1229621"/>
    <lineage>
        <taxon>Bacteria</taxon>
        <taxon>Bacillati</taxon>
        <taxon>Bacillota</taxon>
        <taxon>Clostridia</taxon>
        <taxon>Lachnospirales</taxon>
        <taxon>Lachnospiraceae</taxon>
        <taxon>Anaerostipes</taxon>
    </lineage>
</organism>
<protein>
    <recommendedName>
        <fullName evidence="4">FMN-binding domain-containing protein</fullName>
    </recommendedName>
</protein>
<keyword evidence="1" id="KW-0472">Membrane</keyword>
<reference evidence="2 3" key="1">
    <citation type="submission" date="2019-05" db="EMBL/GenBank/DDBJ databases">
        <title>Complete genome sequencing of Anaerostipes rhamnosivorans.</title>
        <authorList>
            <person name="Bui T.P.N."/>
            <person name="de Vos W.M."/>
        </authorList>
    </citation>
    <scope>NUCLEOTIDE SEQUENCE [LARGE SCALE GENOMIC DNA]</scope>
    <source>
        <strain evidence="2 3">1y2</strain>
    </source>
</reference>
<gene>
    <name evidence="2" type="ORF">AR1Y2_1216</name>
</gene>
<dbReference type="Proteomes" id="UP000298653">
    <property type="component" value="Chromosome"/>
</dbReference>
<dbReference type="AlphaFoldDB" id="A0A4V1EG32"/>
<evidence type="ECO:0000313" key="3">
    <source>
        <dbReference type="Proteomes" id="UP000298653"/>
    </source>
</evidence>
<dbReference type="EMBL" id="CP040058">
    <property type="protein sequence ID" value="QCP34670.1"/>
    <property type="molecule type" value="Genomic_DNA"/>
</dbReference>
<keyword evidence="1" id="KW-1133">Transmembrane helix</keyword>
<proteinExistence type="predicted"/>
<keyword evidence="3" id="KW-1185">Reference proteome</keyword>
<keyword evidence="1" id="KW-0812">Transmembrane</keyword>
<sequence length="143" mass="16157">MSAKTKIVVFKAKELIYTGIFVLLGILLILLLIFMFAPSKEHKKSTETMEYIEGVYSSPLTLGENELEVEVTVKDNKVNNVALKHLNKSVKTMYPLIEPALGEINKQLPKVKSVDDIQFDDESQYTNTILKQSIKNALKQAQK</sequence>
<feature type="transmembrane region" description="Helical" evidence="1">
    <location>
        <begin position="15"/>
        <end position="37"/>
    </location>
</feature>
<accession>A0A4V1EG32</accession>
<evidence type="ECO:0000256" key="1">
    <source>
        <dbReference type="SAM" id="Phobius"/>
    </source>
</evidence>
<name>A0A4V1EG32_9FIRM</name>
<evidence type="ECO:0000313" key="2">
    <source>
        <dbReference type="EMBL" id="QCP34670.1"/>
    </source>
</evidence>
<dbReference type="RefSeq" id="WP_137328182.1">
    <property type="nucleotide sequence ID" value="NZ_CP040058.1"/>
</dbReference>
<dbReference type="OrthoDB" id="9790495at2"/>